<accession>A0A9W7DKB2</accession>
<dbReference type="Pfam" id="PF14604">
    <property type="entry name" value="SH3_9"/>
    <property type="match status" value="1"/>
</dbReference>
<feature type="compositionally biased region" description="Acidic residues" evidence="3">
    <location>
        <begin position="20"/>
        <end position="30"/>
    </location>
</feature>
<evidence type="ECO:0000256" key="3">
    <source>
        <dbReference type="SAM" id="MobiDB-lite"/>
    </source>
</evidence>
<name>A0A9W7DKB2_AMBMO</name>
<reference evidence="5" key="1">
    <citation type="submission" date="2023-04" db="EMBL/GenBank/DDBJ databases">
        <title>Ambrosiozyma monospora NBRC 1965.</title>
        <authorList>
            <person name="Ichikawa N."/>
            <person name="Sato H."/>
            <person name="Tonouchi N."/>
        </authorList>
    </citation>
    <scope>NUCLEOTIDE SEQUENCE</scope>
    <source>
        <strain evidence="5">NBRC 1965</strain>
    </source>
</reference>
<dbReference type="GO" id="GO:0030427">
    <property type="term" value="C:site of polarized growth"/>
    <property type="evidence" value="ECO:0007669"/>
    <property type="project" value="TreeGrafter"/>
</dbReference>
<dbReference type="PANTHER" id="PTHR10829">
    <property type="entry name" value="CORTACTIN AND DREBRIN"/>
    <property type="match status" value="1"/>
</dbReference>
<proteinExistence type="predicted"/>
<evidence type="ECO:0000259" key="4">
    <source>
        <dbReference type="PROSITE" id="PS50002"/>
    </source>
</evidence>
<dbReference type="GO" id="GO:0030833">
    <property type="term" value="P:regulation of actin filament polymerization"/>
    <property type="evidence" value="ECO:0007669"/>
    <property type="project" value="TreeGrafter"/>
</dbReference>
<dbReference type="FunFam" id="2.30.30.40:FF:000072">
    <property type="entry name" value="Unconventional Myosin IB"/>
    <property type="match status" value="1"/>
</dbReference>
<dbReference type="SMART" id="SM00326">
    <property type="entry name" value="SH3"/>
    <property type="match status" value="1"/>
</dbReference>
<dbReference type="InterPro" id="IPR036028">
    <property type="entry name" value="SH3-like_dom_sf"/>
</dbReference>
<keyword evidence="1 2" id="KW-0728">SH3 domain</keyword>
<evidence type="ECO:0000256" key="2">
    <source>
        <dbReference type="PROSITE-ProRule" id="PRU00192"/>
    </source>
</evidence>
<dbReference type="Proteomes" id="UP001165063">
    <property type="component" value="Unassembled WGS sequence"/>
</dbReference>
<sequence length="94" mass="10211">MFPAAYVSLKDGSSPAAVAETEEEEDDDESAAAGKAKGPSATAEYDYDATETNELTFKEGDVITDIEFADEDWWLGNLNGERKLFPANFVSLHS</sequence>
<feature type="compositionally biased region" description="Low complexity" evidence="3">
    <location>
        <begin position="31"/>
        <end position="43"/>
    </location>
</feature>
<dbReference type="PRINTS" id="PR00452">
    <property type="entry name" value="SH3DOMAIN"/>
</dbReference>
<evidence type="ECO:0000256" key="1">
    <source>
        <dbReference type="ARBA" id="ARBA00022443"/>
    </source>
</evidence>
<comment type="caution">
    <text evidence="5">The sequence shown here is derived from an EMBL/GenBank/DDBJ whole genome shotgun (WGS) entry which is preliminary data.</text>
</comment>
<feature type="region of interest" description="Disordered" evidence="3">
    <location>
        <begin position="1"/>
        <end position="45"/>
    </location>
</feature>
<feature type="domain" description="SH3" evidence="4">
    <location>
        <begin position="36"/>
        <end position="94"/>
    </location>
</feature>
<organism evidence="5 6">
    <name type="scientific">Ambrosiozyma monospora</name>
    <name type="common">Yeast</name>
    <name type="synonym">Endomycopsis monosporus</name>
    <dbReference type="NCBI Taxonomy" id="43982"/>
    <lineage>
        <taxon>Eukaryota</taxon>
        <taxon>Fungi</taxon>
        <taxon>Dikarya</taxon>
        <taxon>Ascomycota</taxon>
        <taxon>Saccharomycotina</taxon>
        <taxon>Pichiomycetes</taxon>
        <taxon>Pichiales</taxon>
        <taxon>Pichiaceae</taxon>
        <taxon>Ambrosiozyma</taxon>
    </lineage>
</organism>
<protein>
    <submittedName>
        <fullName evidence="5">Unnamed protein product</fullName>
    </submittedName>
</protein>
<keyword evidence="6" id="KW-1185">Reference proteome</keyword>
<dbReference type="AlphaFoldDB" id="A0A9W7DKB2"/>
<dbReference type="GO" id="GO:0030864">
    <property type="term" value="C:cortical actin cytoskeleton"/>
    <property type="evidence" value="ECO:0007669"/>
    <property type="project" value="TreeGrafter"/>
</dbReference>
<dbReference type="OrthoDB" id="5971719at2759"/>
<gene>
    <name evidence="5" type="ORF">Amon01_000801800</name>
</gene>
<dbReference type="SUPFAM" id="SSF50044">
    <property type="entry name" value="SH3-domain"/>
    <property type="match status" value="1"/>
</dbReference>
<dbReference type="EMBL" id="BSXU01006540">
    <property type="protein sequence ID" value="GMG55949.1"/>
    <property type="molecule type" value="Genomic_DNA"/>
</dbReference>
<dbReference type="GO" id="GO:0051015">
    <property type="term" value="F:actin filament binding"/>
    <property type="evidence" value="ECO:0007669"/>
    <property type="project" value="TreeGrafter"/>
</dbReference>
<dbReference type="GO" id="GO:0005884">
    <property type="term" value="C:actin filament"/>
    <property type="evidence" value="ECO:0007669"/>
    <property type="project" value="TreeGrafter"/>
</dbReference>
<evidence type="ECO:0000313" key="6">
    <source>
        <dbReference type="Proteomes" id="UP001165063"/>
    </source>
</evidence>
<dbReference type="PROSITE" id="PS50002">
    <property type="entry name" value="SH3"/>
    <property type="match status" value="1"/>
</dbReference>
<dbReference type="Gene3D" id="2.30.30.40">
    <property type="entry name" value="SH3 Domains"/>
    <property type="match status" value="1"/>
</dbReference>
<dbReference type="PRINTS" id="PR00499">
    <property type="entry name" value="P67PHOX"/>
</dbReference>
<dbReference type="PANTHER" id="PTHR10829:SF25">
    <property type="entry name" value="DREBRIN-LIKE PROTEIN"/>
    <property type="match status" value="1"/>
</dbReference>
<evidence type="ECO:0000313" key="5">
    <source>
        <dbReference type="EMBL" id="GMG55949.1"/>
    </source>
</evidence>
<dbReference type="InterPro" id="IPR001452">
    <property type="entry name" value="SH3_domain"/>
</dbReference>